<reference evidence="1 2" key="1">
    <citation type="submission" date="2011-08" db="EMBL/GenBank/DDBJ databases">
        <title>The Genome Sequence of Prevotella sp. oral taxon 302 str. F0323.</title>
        <authorList>
            <consortium name="The Broad Institute Genome Sequencing Platform"/>
            <person name="Earl A."/>
            <person name="Ward D."/>
            <person name="Feldgarden M."/>
            <person name="Gevers D."/>
            <person name="Izard J."/>
            <person name="Blanton J.M."/>
            <person name="Baranova O.V."/>
            <person name="Tanner A.C."/>
            <person name="Dewhirst F.E."/>
            <person name="Young S.K."/>
            <person name="Zeng Q."/>
            <person name="Gargeya S."/>
            <person name="Fitzgerald M."/>
            <person name="Haas B."/>
            <person name="Abouelleil A."/>
            <person name="Alvarado L."/>
            <person name="Arachchi H.M."/>
            <person name="Berlin A."/>
            <person name="Brown A."/>
            <person name="Chapman S.B."/>
            <person name="Chen Z."/>
            <person name="Dunbar C."/>
            <person name="Freedman E."/>
            <person name="Gearin G."/>
            <person name="Gellesch M."/>
            <person name="Goldberg J."/>
            <person name="Griggs A."/>
            <person name="Gujja S."/>
            <person name="Heiman D."/>
            <person name="Howarth C."/>
            <person name="Larson L."/>
            <person name="Lui A."/>
            <person name="MacDonald P.J.P."/>
            <person name="Montmayeur A."/>
            <person name="Murphy C."/>
            <person name="Neiman D."/>
            <person name="Pearson M."/>
            <person name="Priest M."/>
            <person name="Roberts A."/>
            <person name="Saif S."/>
            <person name="Shea T."/>
            <person name="Shenoy N."/>
            <person name="Sisk P."/>
            <person name="Stolte C."/>
            <person name="Sykes S."/>
            <person name="Wortman J."/>
            <person name="Nusbaum C."/>
            <person name="Birren B."/>
        </authorList>
    </citation>
    <scope>NUCLEOTIDE SEQUENCE [LARGE SCALE GENOMIC DNA]</scope>
    <source>
        <strain evidence="1 2">F0323</strain>
    </source>
</reference>
<name>G5G9N0_9BACT</name>
<protein>
    <recommendedName>
        <fullName evidence="3">Lipoprotein</fullName>
    </recommendedName>
</protein>
<keyword evidence="2" id="KW-1185">Reference proteome</keyword>
<dbReference type="eggNOG" id="ENOG50313UT">
    <property type="taxonomic scope" value="Bacteria"/>
</dbReference>
<dbReference type="STRING" id="679199.HMPREF9332_00281"/>
<comment type="caution">
    <text evidence="1">The sequence shown here is derived from an EMBL/GenBank/DDBJ whole genome shotgun (WGS) entry which is preliminary data.</text>
</comment>
<accession>G5G9N0</accession>
<dbReference type="HOGENOM" id="CLU_155040_0_0_10"/>
<gene>
    <name evidence="1" type="ORF">HMPREF9332_00281</name>
</gene>
<evidence type="ECO:0008006" key="3">
    <source>
        <dbReference type="Google" id="ProtNLM"/>
    </source>
</evidence>
<evidence type="ECO:0000313" key="1">
    <source>
        <dbReference type="EMBL" id="EHG24080.1"/>
    </source>
</evidence>
<organism evidence="1 2">
    <name type="scientific">Alloprevotella rava F0323</name>
    <dbReference type="NCBI Taxonomy" id="679199"/>
    <lineage>
        <taxon>Bacteria</taxon>
        <taxon>Pseudomonadati</taxon>
        <taxon>Bacteroidota</taxon>
        <taxon>Bacteroidia</taxon>
        <taxon>Bacteroidales</taxon>
        <taxon>Prevotellaceae</taxon>
        <taxon>Alloprevotella</taxon>
    </lineage>
</organism>
<evidence type="ECO:0000313" key="2">
    <source>
        <dbReference type="Proteomes" id="UP000015993"/>
    </source>
</evidence>
<dbReference type="RefSeq" id="WP_009346692.1">
    <property type="nucleotide sequence ID" value="NZ_JH376827.1"/>
</dbReference>
<sequence>MRYFSFILFLSSFLLFSCKPSSNKWSSVRQLDEAQGQELLKRSRAQLTAKKYDEAERTIKELRKKYPLALTAREEAILLLDSVHLARSSKELLLIDTDCENVADVDSLRRELEDVVMQKNFYMRKLKYDKTRIKRH</sequence>
<dbReference type="AlphaFoldDB" id="G5G9N0"/>
<dbReference type="EMBL" id="ACZK01000010">
    <property type="protein sequence ID" value="EHG24080.1"/>
    <property type="molecule type" value="Genomic_DNA"/>
</dbReference>
<proteinExistence type="predicted"/>
<dbReference type="Proteomes" id="UP000015993">
    <property type="component" value="Unassembled WGS sequence"/>
</dbReference>
<dbReference type="PROSITE" id="PS51257">
    <property type="entry name" value="PROKAR_LIPOPROTEIN"/>
    <property type="match status" value="1"/>
</dbReference>